<keyword evidence="3 8" id="KW-0863">Zinc-finger</keyword>
<gene>
    <name evidence="10" type="ORF">LOAG_13055</name>
</gene>
<evidence type="ECO:0000313" key="10">
    <source>
        <dbReference type="EMBL" id="EFO15455.1"/>
    </source>
</evidence>
<dbReference type="PANTHER" id="PTHR46179">
    <property type="entry name" value="ZINC FINGER PROTEIN"/>
    <property type="match status" value="1"/>
</dbReference>
<dbReference type="AlphaFoldDB" id="A0A1S0TK09"/>
<dbReference type="OrthoDB" id="10039931at2759"/>
<dbReference type="GO" id="GO:0005634">
    <property type="term" value="C:nucleus"/>
    <property type="evidence" value="ECO:0007669"/>
    <property type="project" value="UniProtKB-SubCell"/>
</dbReference>
<evidence type="ECO:0000256" key="4">
    <source>
        <dbReference type="ARBA" id="ARBA00022833"/>
    </source>
</evidence>
<dbReference type="PROSITE" id="PS00028">
    <property type="entry name" value="ZINC_FINGER_C2H2_1"/>
    <property type="match status" value="5"/>
</dbReference>
<evidence type="ECO:0000256" key="1">
    <source>
        <dbReference type="ARBA" id="ARBA00004123"/>
    </source>
</evidence>
<sequence>MKKYDCPHIDCNATIQGKDEYNKHFQTHDKPFRYQCKLPGCEKEFRIPSTFSKHKKSCQHKSPIERKHKCRYCTATIQTKEEYSKHLQAHKEQGLYECTWPTCGKKCRTPKLLREHYEKHQPKLQCEICGFFFSCKNGLRKHKKQCHGVRDMKMYMCPHANCNATMQGKGEYGKHFQTHKKPFHYQCKNPGCEKEYYSQSSFSTHMKSCQHKPQ</sequence>
<evidence type="ECO:0000259" key="9">
    <source>
        <dbReference type="PROSITE" id="PS50157"/>
    </source>
</evidence>
<dbReference type="InterPro" id="IPR036236">
    <property type="entry name" value="Znf_C2H2_sf"/>
</dbReference>
<evidence type="ECO:0000256" key="5">
    <source>
        <dbReference type="ARBA" id="ARBA00023015"/>
    </source>
</evidence>
<dbReference type="EMBL" id="JH712435">
    <property type="protein sequence ID" value="EFO15455.1"/>
    <property type="molecule type" value="Genomic_DNA"/>
</dbReference>
<dbReference type="GeneID" id="9950524"/>
<feature type="domain" description="C2H2-type" evidence="9">
    <location>
        <begin position="124"/>
        <end position="147"/>
    </location>
</feature>
<feature type="domain" description="C2H2-type" evidence="9">
    <location>
        <begin position="185"/>
        <end position="214"/>
    </location>
</feature>
<dbReference type="PANTHER" id="PTHR46179:SF13">
    <property type="entry name" value="C2H2-TYPE DOMAIN-CONTAINING PROTEIN"/>
    <property type="match status" value="1"/>
</dbReference>
<dbReference type="SUPFAM" id="SSF57667">
    <property type="entry name" value="beta-beta-alpha zinc fingers"/>
    <property type="match status" value="2"/>
</dbReference>
<keyword evidence="4" id="KW-0862">Zinc</keyword>
<organism evidence="10">
    <name type="scientific">Loa loa</name>
    <name type="common">Eye worm</name>
    <name type="synonym">Filaria loa</name>
    <dbReference type="NCBI Taxonomy" id="7209"/>
    <lineage>
        <taxon>Eukaryota</taxon>
        <taxon>Metazoa</taxon>
        <taxon>Ecdysozoa</taxon>
        <taxon>Nematoda</taxon>
        <taxon>Chromadorea</taxon>
        <taxon>Rhabditida</taxon>
        <taxon>Spirurina</taxon>
        <taxon>Spiruromorpha</taxon>
        <taxon>Filarioidea</taxon>
        <taxon>Onchocercidae</taxon>
        <taxon>Loa</taxon>
    </lineage>
</organism>
<feature type="non-terminal residue" evidence="10">
    <location>
        <position position="214"/>
    </location>
</feature>
<evidence type="ECO:0000256" key="2">
    <source>
        <dbReference type="ARBA" id="ARBA00022723"/>
    </source>
</evidence>
<name>A0A1S0TK09_LOALO</name>
<reference evidence="10" key="1">
    <citation type="submission" date="2012-04" db="EMBL/GenBank/DDBJ databases">
        <title>The Genome Sequence of Loa loa.</title>
        <authorList>
            <consortium name="The Broad Institute Genome Sequencing Platform"/>
            <consortium name="Broad Institute Genome Sequencing Center for Infectious Disease"/>
            <person name="Nutman T.B."/>
            <person name="Fink D.L."/>
            <person name="Russ C."/>
            <person name="Young S."/>
            <person name="Zeng Q."/>
            <person name="Gargeya S."/>
            <person name="Alvarado L."/>
            <person name="Berlin A."/>
            <person name="Chapman S.B."/>
            <person name="Chen Z."/>
            <person name="Freedman E."/>
            <person name="Gellesch M."/>
            <person name="Goldberg J."/>
            <person name="Griggs A."/>
            <person name="Gujja S."/>
            <person name="Heilman E.R."/>
            <person name="Heiman D."/>
            <person name="Howarth C."/>
            <person name="Mehta T."/>
            <person name="Neiman D."/>
            <person name="Pearson M."/>
            <person name="Roberts A."/>
            <person name="Saif S."/>
            <person name="Shea T."/>
            <person name="Shenoy N."/>
            <person name="Sisk P."/>
            <person name="Stolte C."/>
            <person name="Sykes S."/>
            <person name="White J."/>
            <person name="Yandava C."/>
            <person name="Haas B."/>
            <person name="Henn M.R."/>
            <person name="Nusbaum C."/>
            <person name="Birren B."/>
        </authorList>
    </citation>
    <scope>NUCLEOTIDE SEQUENCE [LARGE SCALE GENOMIC DNA]</scope>
</reference>
<evidence type="ECO:0000256" key="6">
    <source>
        <dbReference type="ARBA" id="ARBA00023163"/>
    </source>
</evidence>
<keyword evidence="5" id="KW-0805">Transcription regulation</keyword>
<dbReference type="SMART" id="SM00355">
    <property type="entry name" value="ZnF_C2H2"/>
    <property type="match status" value="7"/>
</dbReference>
<dbReference type="GO" id="GO:0006357">
    <property type="term" value="P:regulation of transcription by RNA polymerase II"/>
    <property type="evidence" value="ECO:0007669"/>
    <property type="project" value="TreeGrafter"/>
</dbReference>
<dbReference type="Pfam" id="PF00096">
    <property type="entry name" value="zf-C2H2"/>
    <property type="match status" value="1"/>
</dbReference>
<protein>
    <recommendedName>
        <fullName evidence="9">C2H2-type domain-containing protein</fullName>
    </recommendedName>
</protein>
<dbReference type="InterPro" id="IPR013087">
    <property type="entry name" value="Znf_C2H2_type"/>
</dbReference>
<dbReference type="KEGG" id="loa:LOAG_13055"/>
<evidence type="ECO:0000256" key="8">
    <source>
        <dbReference type="PROSITE-ProRule" id="PRU00042"/>
    </source>
</evidence>
<dbReference type="PROSITE" id="PS50157">
    <property type="entry name" value="ZINC_FINGER_C2H2_2"/>
    <property type="match status" value="4"/>
</dbReference>
<dbReference type="GO" id="GO:0008270">
    <property type="term" value="F:zinc ion binding"/>
    <property type="evidence" value="ECO:0007669"/>
    <property type="project" value="UniProtKB-KW"/>
</dbReference>
<comment type="subcellular location">
    <subcellularLocation>
        <location evidence="1">Nucleus</location>
    </subcellularLocation>
</comment>
<proteinExistence type="predicted"/>
<keyword evidence="7" id="KW-0539">Nucleus</keyword>
<dbReference type="Gene3D" id="3.30.160.60">
    <property type="entry name" value="Classic Zinc Finger"/>
    <property type="match status" value="3"/>
</dbReference>
<keyword evidence="6" id="KW-0804">Transcription</keyword>
<feature type="domain" description="C2H2-type" evidence="9">
    <location>
        <begin position="34"/>
        <end position="65"/>
    </location>
</feature>
<evidence type="ECO:0000256" key="3">
    <source>
        <dbReference type="ARBA" id="ARBA00022771"/>
    </source>
</evidence>
<accession>A0A1S0TK09</accession>
<dbReference type="CTD" id="9950524"/>
<feature type="domain" description="C2H2-type" evidence="9">
    <location>
        <begin position="96"/>
        <end position="125"/>
    </location>
</feature>
<evidence type="ECO:0000256" key="7">
    <source>
        <dbReference type="ARBA" id="ARBA00023242"/>
    </source>
</evidence>
<keyword evidence="2" id="KW-0479">Metal-binding</keyword>
<dbReference type="InterPro" id="IPR051061">
    <property type="entry name" value="Zinc_finger_trans_reg"/>
</dbReference>
<dbReference type="InParanoid" id="A0A1S0TK09"/>
<dbReference type="RefSeq" id="XP_003148614.1">
    <property type="nucleotide sequence ID" value="XM_003148566.1"/>
</dbReference>